<keyword evidence="1" id="KW-0732">Signal</keyword>
<dbReference type="Gene3D" id="3.40.50.10610">
    <property type="entry name" value="ABC-type transport auxiliary lipoprotein component"/>
    <property type="match status" value="1"/>
</dbReference>
<proteinExistence type="predicted"/>
<feature type="signal peptide" evidence="1">
    <location>
        <begin position="1"/>
        <end position="19"/>
    </location>
</feature>
<dbReference type="OrthoDB" id="9780816at2"/>
<name>Q6AS32_DESPS</name>
<sequence length="279" mass="31002">MLTRLQLLCIGFAMLLVTGCGQTVTEKVSLTPTAPYNAVGKGKTVVILPFADYADSSVDSARRRDIAVTEAITDMLVLNGFALPVQDDVLSYLQKRGIITSVQQQASLQREIDTDTWSQQMEDIFRAEISQQNKMNRKTSGLDPKAIARIGKTFGADYIMRGRIIEYKKRADASWAPWKRGLLPFFGEGASRILLGFADSDSYDGQSAFAEGTRVDGMVELRIWVQEAVTGDVVWTNHTNIETGRRSFFADPQHDALFSKAVQRNACLLIHDFARNGIQ</sequence>
<dbReference type="Proteomes" id="UP000000602">
    <property type="component" value="Chromosome"/>
</dbReference>
<dbReference type="eggNOG" id="ENOG5032VK8">
    <property type="taxonomic scope" value="Bacteria"/>
</dbReference>
<keyword evidence="3" id="KW-1185">Reference proteome</keyword>
<evidence type="ECO:0000256" key="1">
    <source>
        <dbReference type="SAM" id="SignalP"/>
    </source>
</evidence>
<evidence type="ECO:0008006" key="4">
    <source>
        <dbReference type="Google" id="ProtNLM"/>
    </source>
</evidence>
<dbReference type="HOGENOM" id="CLU_054522_0_0_7"/>
<organism evidence="2 3">
    <name type="scientific">Desulfotalea psychrophila (strain LSv54 / DSM 12343)</name>
    <dbReference type="NCBI Taxonomy" id="177439"/>
    <lineage>
        <taxon>Bacteria</taxon>
        <taxon>Pseudomonadati</taxon>
        <taxon>Thermodesulfobacteriota</taxon>
        <taxon>Desulfobulbia</taxon>
        <taxon>Desulfobulbales</taxon>
        <taxon>Desulfocapsaceae</taxon>
        <taxon>Desulfotalea</taxon>
    </lineage>
</organism>
<dbReference type="STRING" id="177439.DP0114"/>
<accession>Q6AS32</accession>
<dbReference type="AlphaFoldDB" id="Q6AS32"/>
<dbReference type="PROSITE" id="PS51257">
    <property type="entry name" value="PROKAR_LIPOPROTEIN"/>
    <property type="match status" value="1"/>
</dbReference>
<gene>
    <name evidence="2" type="ordered locus">DP0114</name>
</gene>
<evidence type="ECO:0000313" key="2">
    <source>
        <dbReference type="EMBL" id="CAG34843.1"/>
    </source>
</evidence>
<feature type="chain" id="PRO_5004271651" description="Lipoprotein" evidence="1">
    <location>
        <begin position="20"/>
        <end position="279"/>
    </location>
</feature>
<protein>
    <recommendedName>
        <fullName evidence="4">Lipoprotein</fullName>
    </recommendedName>
</protein>
<evidence type="ECO:0000313" key="3">
    <source>
        <dbReference type="Proteomes" id="UP000000602"/>
    </source>
</evidence>
<dbReference type="EMBL" id="CR522870">
    <property type="protein sequence ID" value="CAG34843.1"/>
    <property type="molecule type" value="Genomic_DNA"/>
</dbReference>
<dbReference type="KEGG" id="dps:DP0114"/>
<dbReference type="RefSeq" id="WP_011187359.1">
    <property type="nucleotide sequence ID" value="NC_006138.1"/>
</dbReference>
<reference evidence="3" key="1">
    <citation type="journal article" date="2004" name="Environ. Microbiol.">
        <title>The genome of Desulfotalea psychrophila, a sulfate-reducing bacterium from permanently cold Arctic sediments.</title>
        <authorList>
            <person name="Rabus R."/>
            <person name="Ruepp A."/>
            <person name="Frickey T."/>
            <person name="Rattei T."/>
            <person name="Fartmann B."/>
            <person name="Stark M."/>
            <person name="Bauer M."/>
            <person name="Zibat A."/>
            <person name="Lombardot T."/>
            <person name="Becker I."/>
            <person name="Amann J."/>
            <person name="Gellner K."/>
            <person name="Teeling H."/>
            <person name="Leuschner W.D."/>
            <person name="Gloeckner F.-O."/>
            <person name="Lupas A.N."/>
            <person name="Amann R."/>
            <person name="Klenk H.-P."/>
        </authorList>
    </citation>
    <scope>NUCLEOTIDE SEQUENCE [LARGE SCALE GENOMIC DNA]</scope>
    <source>
        <strain evidence="3">DSM 12343 / LSv54</strain>
    </source>
</reference>